<dbReference type="Proteomes" id="UP000799779">
    <property type="component" value="Unassembled WGS sequence"/>
</dbReference>
<protein>
    <submittedName>
        <fullName evidence="1">Uncharacterized protein</fullName>
    </submittedName>
</protein>
<keyword evidence="2" id="KW-1185">Reference proteome</keyword>
<evidence type="ECO:0000313" key="2">
    <source>
        <dbReference type="Proteomes" id="UP000799779"/>
    </source>
</evidence>
<proteinExistence type="predicted"/>
<dbReference type="EMBL" id="ML977560">
    <property type="protein sequence ID" value="KAF2006408.1"/>
    <property type="molecule type" value="Genomic_DNA"/>
</dbReference>
<reference evidence="1" key="1">
    <citation type="journal article" date="2020" name="Stud. Mycol.">
        <title>101 Dothideomycetes genomes: a test case for predicting lifestyles and emergence of pathogens.</title>
        <authorList>
            <person name="Haridas S."/>
            <person name="Albert R."/>
            <person name="Binder M."/>
            <person name="Bloem J."/>
            <person name="Labutti K."/>
            <person name="Salamov A."/>
            <person name="Andreopoulos B."/>
            <person name="Baker S."/>
            <person name="Barry K."/>
            <person name="Bills G."/>
            <person name="Bluhm B."/>
            <person name="Cannon C."/>
            <person name="Castanera R."/>
            <person name="Culley D."/>
            <person name="Daum C."/>
            <person name="Ezra D."/>
            <person name="Gonzalez J."/>
            <person name="Henrissat B."/>
            <person name="Kuo A."/>
            <person name="Liang C."/>
            <person name="Lipzen A."/>
            <person name="Lutzoni F."/>
            <person name="Magnuson J."/>
            <person name="Mondo S."/>
            <person name="Nolan M."/>
            <person name="Ohm R."/>
            <person name="Pangilinan J."/>
            <person name="Park H.-J."/>
            <person name="Ramirez L."/>
            <person name="Alfaro M."/>
            <person name="Sun H."/>
            <person name="Tritt A."/>
            <person name="Yoshinaga Y."/>
            <person name="Zwiers L.-H."/>
            <person name="Turgeon B."/>
            <person name="Goodwin S."/>
            <person name="Spatafora J."/>
            <person name="Crous P."/>
            <person name="Grigoriev I."/>
        </authorList>
    </citation>
    <scope>NUCLEOTIDE SEQUENCE</scope>
    <source>
        <strain evidence="1">CBS 123094</strain>
    </source>
</reference>
<dbReference type="AlphaFoldDB" id="A0A6A5WZ12"/>
<organism evidence="1 2">
    <name type="scientific">Amniculicola lignicola CBS 123094</name>
    <dbReference type="NCBI Taxonomy" id="1392246"/>
    <lineage>
        <taxon>Eukaryota</taxon>
        <taxon>Fungi</taxon>
        <taxon>Dikarya</taxon>
        <taxon>Ascomycota</taxon>
        <taxon>Pezizomycotina</taxon>
        <taxon>Dothideomycetes</taxon>
        <taxon>Pleosporomycetidae</taxon>
        <taxon>Pleosporales</taxon>
        <taxon>Amniculicolaceae</taxon>
        <taxon>Amniculicola</taxon>
    </lineage>
</organism>
<accession>A0A6A5WZ12</accession>
<name>A0A6A5WZ12_9PLEO</name>
<gene>
    <name evidence="1" type="ORF">P154DRAFT_258799</name>
</gene>
<sequence>MDSGHSSAIGTDNEDEWEDHDEAVAEAQEREVTAAEHFYNCCVTTNAKSLCLCVKQTSKGPLDNSIELSILQFNCLSSCPYSSITALGRRISSTLQRIPRPRLTGIRKPSRSSPTSNATLHIISVPPDHKPSHALMLFRLSRRNIVLRFVRHITWREG</sequence>
<evidence type="ECO:0000313" key="1">
    <source>
        <dbReference type="EMBL" id="KAF2006408.1"/>
    </source>
</evidence>